<evidence type="ECO:0000256" key="1">
    <source>
        <dbReference type="SAM" id="MobiDB-lite"/>
    </source>
</evidence>
<proteinExistence type="predicted"/>
<dbReference type="AlphaFoldDB" id="A0AAE1BIL2"/>
<gene>
    <name evidence="2" type="ORF">Pcinc_042527</name>
</gene>
<sequence length="70" mass="8356">MNPVFILTAFWKRVKVLPRSSVAKLRPARRRCSRGTELHTRQGRRRERIHRRVPPRVRRCQGDSYGCVDE</sequence>
<feature type="region of interest" description="Disordered" evidence="1">
    <location>
        <begin position="33"/>
        <end position="53"/>
    </location>
</feature>
<comment type="caution">
    <text evidence="2">The sequence shown here is derived from an EMBL/GenBank/DDBJ whole genome shotgun (WGS) entry which is preliminary data.</text>
</comment>
<reference evidence="2" key="1">
    <citation type="submission" date="2023-10" db="EMBL/GenBank/DDBJ databases">
        <title>Genome assemblies of two species of porcelain crab, Petrolisthes cinctipes and Petrolisthes manimaculis (Anomura: Porcellanidae).</title>
        <authorList>
            <person name="Angst P."/>
        </authorList>
    </citation>
    <scope>NUCLEOTIDE SEQUENCE</scope>
    <source>
        <strain evidence="2">PB745_01</strain>
        <tissue evidence="2">Gill</tissue>
    </source>
</reference>
<keyword evidence="3" id="KW-1185">Reference proteome</keyword>
<organism evidence="2 3">
    <name type="scientific">Petrolisthes cinctipes</name>
    <name type="common">Flat porcelain crab</name>
    <dbReference type="NCBI Taxonomy" id="88211"/>
    <lineage>
        <taxon>Eukaryota</taxon>
        <taxon>Metazoa</taxon>
        <taxon>Ecdysozoa</taxon>
        <taxon>Arthropoda</taxon>
        <taxon>Crustacea</taxon>
        <taxon>Multicrustacea</taxon>
        <taxon>Malacostraca</taxon>
        <taxon>Eumalacostraca</taxon>
        <taxon>Eucarida</taxon>
        <taxon>Decapoda</taxon>
        <taxon>Pleocyemata</taxon>
        <taxon>Anomura</taxon>
        <taxon>Galatheoidea</taxon>
        <taxon>Porcellanidae</taxon>
        <taxon>Petrolisthes</taxon>
    </lineage>
</organism>
<dbReference type="EMBL" id="JAWQEG010008197">
    <property type="protein sequence ID" value="KAK3850787.1"/>
    <property type="molecule type" value="Genomic_DNA"/>
</dbReference>
<evidence type="ECO:0000313" key="2">
    <source>
        <dbReference type="EMBL" id="KAK3850787.1"/>
    </source>
</evidence>
<dbReference type="Proteomes" id="UP001286313">
    <property type="component" value="Unassembled WGS sequence"/>
</dbReference>
<evidence type="ECO:0000313" key="3">
    <source>
        <dbReference type="Proteomes" id="UP001286313"/>
    </source>
</evidence>
<name>A0AAE1BIL2_PETCI</name>
<feature type="compositionally biased region" description="Basic residues" evidence="1">
    <location>
        <begin position="41"/>
        <end position="53"/>
    </location>
</feature>
<accession>A0AAE1BIL2</accession>
<protein>
    <submittedName>
        <fullName evidence="2">Uncharacterized protein</fullName>
    </submittedName>
</protein>